<comment type="caution">
    <text evidence="3">The sequence shown here is derived from an EMBL/GenBank/DDBJ whole genome shotgun (WGS) entry which is preliminary data.</text>
</comment>
<dbReference type="RefSeq" id="WP_138450093.1">
    <property type="nucleotide sequence ID" value="NZ_VBUT01000008.1"/>
</dbReference>
<evidence type="ECO:0000313" key="4">
    <source>
        <dbReference type="Proteomes" id="UP000306378"/>
    </source>
</evidence>
<dbReference type="InterPro" id="IPR010982">
    <property type="entry name" value="Lambda_DNA-bd_dom_sf"/>
</dbReference>
<reference evidence="4 5" key="1">
    <citation type="submission" date="2019-05" db="EMBL/GenBank/DDBJ databases">
        <title>Genomes sequences of two Nocardia cyriacigeorgica environmental isolates, type strains Nocardia asteroides ATCC 19247 and Nocardia cyriacigeorgica DSM 44484.</title>
        <authorList>
            <person name="Vautrin F."/>
            <person name="Bergeron E."/>
            <person name="Dubost A."/>
            <person name="Abrouk D."/>
            <person name="Rodriguez Nava V."/>
            <person name="Pujic P."/>
        </authorList>
    </citation>
    <scope>NUCLEOTIDE SEQUENCE [LARGE SCALE GENOMIC DNA]</scope>
    <source>
        <strain evidence="3 5">EML 1456</strain>
        <strain evidence="2 4">EML 446</strain>
    </source>
</reference>
<proteinExistence type="predicted"/>
<organism evidence="3 5">
    <name type="scientific">Nocardia cyriacigeorgica</name>
    <dbReference type="NCBI Taxonomy" id="135487"/>
    <lineage>
        <taxon>Bacteria</taxon>
        <taxon>Bacillati</taxon>
        <taxon>Actinomycetota</taxon>
        <taxon>Actinomycetes</taxon>
        <taxon>Mycobacteriales</taxon>
        <taxon>Nocardiaceae</taxon>
        <taxon>Nocardia</taxon>
    </lineage>
</organism>
<gene>
    <name evidence="2" type="ORF">FEK34_20685</name>
    <name evidence="3" type="ORF">FEK35_08575</name>
</gene>
<dbReference type="CDD" id="cd00093">
    <property type="entry name" value="HTH_XRE"/>
    <property type="match status" value="1"/>
</dbReference>
<dbReference type="EMBL" id="VBUU01000006">
    <property type="protein sequence ID" value="TLG13835.1"/>
    <property type="molecule type" value="Genomic_DNA"/>
</dbReference>
<name>A0A5R8PH40_9NOCA</name>
<dbReference type="InterPro" id="IPR001387">
    <property type="entry name" value="Cro/C1-type_HTH"/>
</dbReference>
<evidence type="ECO:0000259" key="1">
    <source>
        <dbReference type="SMART" id="SM00530"/>
    </source>
</evidence>
<dbReference type="SMART" id="SM00530">
    <property type="entry name" value="HTH_XRE"/>
    <property type="match status" value="1"/>
</dbReference>
<dbReference type="Gene3D" id="1.10.260.40">
    <property type="entry name" value="lambda repressor-like DNA-binding domains"/>
    <property type="match status" value="1"/>
</dbReference>
<dbReference type="Proteomes" id="UP000306378">
    <property type="component" value="Unassembled WGS sequence"/>
</dbReference>
<dbReference type="SUPFAM" id="SSF47413">
    <property type="entry name" value="lambda repressor-like DNA-binding domains"/>
    <property type="match status" value="1"/>
</dbReference>
<dbReference type="GO" id="GO:0003677">
    <property type="term" value="F:DNA binding"/>
    <property type="evidence" value="ECO:0007669"/>
    <property type="project" value="InterPro"/>
</dbReference>
<sequence>MTSSPGVARWELALRLRRRRLDLGIGASFITKALNVSAAYWSHIENERNLLPEGKLEQLLDILEIDADERDELLALREAAKTRGWWTRYSALFSEQLLRYYGLEWGARSIRTFESVLMPGLLQSEEYTRALMASATATVPAVEIEQRVAVRRQRKQRLDGDDPVMLSAVLGEAALMQQFGGPEVLCRQLRHLAETIRRHPDNLDVRVIPFTSRASIMGGSTFHLLDFDSPRLPTSAWHESAVFGELFTDDAERKETRVRDLAFLHDRAISVALDRSASLALIEERADHLESTM</sequence>
<dbReference type="InterPro" id="IPR043917">
    <property type="entry name" value="DUF5753"/>
</dbReference>
<dbReference type="OrthoDB" id="4285266at2"/>
<accession>A0A5R8PH40</accession>
<dbReference type="AlphaFoldDB" id="A0A5R8PH40"/>
<dbReference type="EMBL" id="VBUT01000008">
    <property type="protein sequence ID" value="TLF75188.1"/>
    <property type="molecule type" value="Genomic_DNA"/>
</dbReference>
<dbReference type="Pfam" id="PF19054">
    <property type="entry name" value="DUF5753"/>
    <property type="match status" value="1"/>
</dbReference>
<evidence type="ECO:0000313" key="5">
    <source>
        <dbReference type="Proteomes" id="UP000308349"/>
    </source>
</evidence>
<dbReference type="Proteomes" id="UP000308349">
    <property type="component" value="Unassembled WGS sequence"/>
</dbReference>
<dbReference type="Pfam" id="PF13560">
    <property type="entry name" value="HTH_31"/>
    <property type="match status" value="1"/>
</dbReference>
<feature type="domain" description="HTH cro/C1-type" evidence="1">
    <location>
        <begin position="15"/>
        <end position="70"/>
    </location>
</feature>
<evidence type="ECO:0000313" key="2">
    <source>
        <dbReference type="EMBL" id="TLF75188.1"/>
    </source>
</evidence>
<protein>
    <submittedName>
        <fullName evidence="3">Helix-turn-helix domain-containing protein</fullName>
    </submittedName>
</protein>
<evidence type="ECO:0000313" key="3">
    <source>
        <dbReference type="EMBL" id="TLG13835.1"/>
    </source>
</evidence>